<gene>
    <name evidence="2" type="ORF">ALC56_06782</name>
</gene>
<evidence type="ECO:0000256" key="1">
    <source>
        <dbReference type="SAM" id="MobiDB-lite"/>
    </source>
</evidence>
<feature type="non-terminal residue" evidence="2">
    <location>
        <position position="1"/>
    </location>
</feature>
<keyword evidence="3" id="KW-1185">Reference proteome</keyword>
<dbReference type="Proteomes" id="UP000078541">
    <property type="component" value="Unassembled WGS sequence"/>
</dbReference>
<evidence type="ECO:0000313" key="3">
    <source>
        <dbReference type="Proteomes" id="UP000078541"/>
    </source>
</evidence>
<feature type="compositionally biased region" description="Basic and acidic residues" evidence="1">
    <location>
        <begin position="96"/>
        <end position="106"/>
    </location>
</feature>
<reference evidence="2 3" key="1">
    <citation type="submission" date="2016-03" db="EMBL/GenBank/DDBJ databases">
        <title>Trachymyrmex septentrionalis WGS genome.</title>
        <authorList>
            <person name="Nygaard S."/>
            <person name="Hu H."/>
            <person name="Boomsma J."/>
            <person name="Zhang G."/>
        </authorList>
    </citation>
    <scope>NUCLEOTIDE SEQUENCE [LARGE SCALE GENOMIC DNA]</scope>
    <source>
        <strain evidence="2">Tsep2-gDNA-1</strain>
        <tissue evidence="2">Whole body</tissue>
    </source>
</reference>
<name>A0A195FEF3_9HYME</name>
<dbReference type="AlphaFoldDB" id="A0A195FEF3"/>
<feature type="region of interest" description="Disordered" evidence="1">
    <location>
        <begin position="1"/>
        <end position="32"/>
    </location>
</feature>
<proteinExistence type="predicted"/>
<sequence>ERERGRKREVETKAEYTSKRGRQREEEEGGDINLLIWDKPRQRTRQTRYSTGKSRILRNHRKNDFKSFMRILKFEKKFQKKMNLRNISRSPAENVDPEHPFGEKEV</sequence>
<evidence type="ECO:0000313" key="2">
    <source>
        <dbReference type="EMBL" id="KYN38783.1"/>
    </source>
</evidence>
<feature type="region of interest" description="Disordered" evidence="1">
    <location>
        <begin position="85"/>
        <end position="106"/>
    </location>
</feature>
<feature type="compositionally biased region" description="Basic and acidic residues" evidence="1">
    <location>
        <begin position="1"/>
        <end position="18"/>
    </location>
</feature>
<dbReference type="EMBL" id="KQ981636">
    <property type="protein sequence ID" value="KYN38783.1"/>
    <property type="molecule type" value="Genomic_DNA"/>
</dbReference>
<accession>A0A195FEF3</accession>
<protein>
    <submittedName>
        <fullName evidence="2">Uncharacterized protein</fullName>
    </submittedName>
</protein>
<organism evidence="2 3">
    <name type="scientific">Trachymyrmex septentrionalis</name>
    <dbReference type="NCBI Taxonomy" id="34720"/>
    <lineage>
        <taxon>Eukaryota</taxon>
        <taxon>Metazoa</taxon>
        <taxon>Ecdysozoa</taxon>
        <taxon>Arthropoda</taxon>
        <taxon>Hexapoda</taxon>
        <taxon>Insecta</taxon>
        <taxon>Pterygota</taxon>
        <taxon>Neoptera</taxon>
        <taxon>Endopterygota</taxon>
        <taxon>Hymenoptera</taxon>
        <taxon>Apocrita</taxon>
        <taxon>Aculeata</taxon>
        <taxon>Formicoidea</taxon>
        <taxon>Formicidae</taxon>
        <taxon>Myrmicinae</taxon>
        <taxon>Trachymyrmex</taxon>
    </lineage>
</organism>